<keyword evidence="3" id="KW-1185">Reference proteome</keyword>
<organism evidence="2 3">
    <name type="scientific">Aureobasidium melanogenum (strain CBS 110374)</name>
    <name type="common">Aureobasidium pullulans var. melanogenum</name>
    <dbReference type="NCBI Taxonomy" id="1043003"/>
    <lineage>
        <taxon>Eukaryota</taxon>
        <taxon>Fungi</taxon>
        <taxon>Dikarya</taxon>
        <taxon>Ascomycota</taxon>
        <taxon>Pezizomycotina</taxon>
        <taxon>Dothideomycetes</taxon>
        <taxon>Dothideomycetidae</taxon>
        <taxon>Dothideales</taxon>
        <taxon>Saccotheciaceae</taxon>
        <taxon>Aureobasidium</taxon>
    </lineage>
</organism>
<gene>
    <name evidence="2" type="ORF">M437DRAFT_69790</name>
</gene>
<dbReference type="EMBL" id="KL584853">
    <property type="protein sequence ID" value="KEQ58638.1"/>
    <property type="molecule type" value="Genomic_DNA"/>
</dbReference>
<dbReference type="RefSeq" id="XP_040875661.1">
    <property type="nucleotide sequence ID" value="XM_041025347.1"/>
</dbReference>
<dbReference type="HOGENOM" id="CLU_1023020_0_0_1"/>
<dbReference type="Proteomes" id="UP000030672">
    <property type="component" value="Unassembled WGS sequence"/>
</dbReference>
<dbReference type="GeneID" id="63918720"/>
<sequence length="272" mass="29508">MVMEQYPQDDLDQGYSIDQNKMLSAKVSPGNLEQADTSVDSGQPQTAAPFQQFHPSILLSQLRESEPQDSPGHTRGVDQVNIAPADPSPEQRLRSNEQTPFSADGSQISLQQDALSPTTAFPQDGSVLLGIPNRPVSFLAPLVARPSLADTDLALANMTELQSSPSRVLPIGELIISNAKRTYTIWIHKQPKPDIISIQITMTNVNTTTSFTSYSGVSRCSPSEIPQDFSSLLRAQGIELMSLNVVEGSFVAAVDTNKGREVLRKGALHVVR</sequence>
<feature type="compositionally biased region" description="Polar residues" evidence="1">
    <location>
        <begin position="34"/>
        <end position="49"/>
    </location>
</feature>
<evidence type="ECO:0000313" key="3">
    <source>
        <dbReference type="Proteomes" id="UP000030672"/>
    </source>
</evidence>
<evidence type="ECO:0000256" key="1">
    <source>
        <dbReference type="SAM" id="MobiDB-lite"/>
    </source>
</evidence>
<evidence type="ECO:0000313" key="2">
    <source>
        <dbReference type="EMBL" id="KEQ58638.1"/>
    </source>
</evidence>
<feature type="region of interest" description="Disordered" evidence="1">
    <location>
        <begin position="1"/>
        <end position="51"/>
    </location>
</feature>
<feature type="region of interest" description="Disordered" evidence="1">
    <location>
        <begin position="64"/>
        <end position="104"/>
    </location>
</feature>
<accession>A0A074VE61</accession>
<name>A0A074VE61_AURM1</name>
<reference evidence="2 3" key="1">
    <citation type="journal article" date="2014" name="BMC Genomics">
        <title>Genome sequencing of four Aureobasidium pullulans varieties: biotechnological potential, stress tolerance, and description of new species.</title>
        <authorList>
            <person name="Gostin Ar C."/>
            <person name="Ohm R.A."/>
            <person name="Kogej T."/>
            <person name="Sonjak S."/>
            <person name="Turk M."/>
            <person name="Zajc J."/>
            <person name="Zalar P."/>
            <person name="Grube M."/>
            <person name="Sun H."/>
            <person name="Han J."/>
            <person name="Sharma A."/>
            <person name="Chiniquy J."/>
            <person name="Ngan C.Y."/>
            <person name="Lipzen A."/>
            <person name="Barry K."/>
            <person name="Grigoriev I.V."/>
            <person name="Gunde-Cimerman N."/>
        </authorList>
    </citation>
    <scope>NUCLEOTIDE SEQUENCE [LARGE SCALE GENOMIC DNA]</scope>
    <source>
        <strain evidence="2 3">CBS 110374</strain>
    </source>
</reference>
<dbReference type="AlphaFoldDB" id="A0A074VE61"/>
<proteinExistence type="predicted"/>
<protein>
    <submittedName>
        <fullName evidence="2">Uncharacterized protein</fullName>
    </submittedName>
</protein>